<evidence type="ECO:0000256" key="6">
    <source>
        <dbReference type="SAM" id="MobiDB-lite"/>
    </source>
</evidence>
<keyword evidence="2" id="KW-0479">Metal-binding</keyword>
<dbReference type="Proteomes" id="UP000789759">
    <property type="component" value="Unassembled WGS sequence"/>
</dbReference>
<name>A0A9N9KAH5_9GLOM</name>
<reference evidence="7" key="1">
    <citation type="submission" date="2021-06" db="EMBL/GenBank/DDBJ databases">
        <authorList>
            <person name="Kallberg Y."/>
            <person name="Tangrot J."/>
            <person name="Rosling A."/>
        </authorList>
    </citation>
    <scope>NUCLEOTIDE SEQUENCE</scope>
    <source>
        <strain evidence="7">FL966</strain>
    </source>
</reference>
<dbReference type="PANTHER" id="PTHR46481:SF10">
    <property type="entry name" value="ZINC FINGER BED DOMAIN-CONTAINING PROTEIN 39"/>
    <property type="match status" value="1"/>
</dbReference>
<evidence type="ECO:0000313" key="7">
    <source>
        <dbReference type="EMBL" id="CAG8817482.1"/>
    </source>
</evidence>
<dbReference type="InterPro" id="IPR012337">
    <property type="entry name" value="RNaseH-like_sf"/>
</dbReference>
<sequence>MPYNGIYEETCDELYGEPYDEFYDEPYDEPHDEPHNEPHDELFNNNASQEPANMTGSDEFVNNESLTSIETNATNKNFEEEHERLRKKLQEVPGHISITTDIWTTYNNDKSFISVTIHYLDASWSIKHLLLDFIHMDGQHTGAEIASSMENCLQSMRIISKIMVITHDNVTFNDRFLQDFSDFISSASIQFDDKQQSVRCFTHILNLAVQSIFNDIGKELEMLHALIEGIRGSKIHHAISRTDLDLWQYVLSEEDWEKIELLVSILAPFKEAMVEMSKQEYPTLSMIIHLYYLLVETFNEATNKENILQ</sequence>
<dbReference type="SUPFAM" id="SSF53098">
    <property type="entry name" value="Ribonuclease H-like"/>
    <property type="match status" value="1"/>
</dbReference>
<protein>
    <submittedName>
        <fullName evidence="7">20108_t:CDS:1</fullName>
    </submittedName>
</protein>
<feature type="region of interest" description="Disordered" evidence="6">
    <location>
        <begin position="19"/>
        <end position="59"/>
    </location>
</feature>
<dbReference type="InterPro" id="IPR052035">
    <property type="entry name" value="ZnF_BED_domain_contain"/>
</dbReference>
<proteinExistence type="predicted"/>
<evidence type="ECO:0000313" key="8">
    <source>
        <dbReference type="Proteomes" id="UP000789759"/>
    </source>
</evidence>
<comment type="subcellular location">
    <subcellularLocation>
        <location evidence="1">Nucleus</location>
    </subcellularLocation>
</comment>
<evidence type="ECO:0000256" key="1">
    <source>
        <dbReference type="ARBA" id="ARBA00004123"/>
    </source>
</evidence>
<evidence type="ECO:0000256" key="4">
    <source>
        <dbReference type="ARBA" id="ARBA00022833"/>
    </source>
</evidence>
<keyword evidence="5" id="KW-0539">Nucleus</keyword>
<evidence type="ECO:0000256" key="2">
    <source>
        <dbReference type="ARBA" id="ARBA00022723"/>
    </source>
</evidence>
<keyword evidence="4" id="KW-0862">Zinc</keyword>
<dbReference type="EMBL" id="CAJVQA010045539">
    <property type="protein sequence ID" value="CAG8817482.1"/>
    <property type="molecule type" value="Genomic_DNA"/>
</dbReference>
<accession>A0A9N9KAH5</accession>
<dbReference type="OrthoDB" id="2432695at2759"/>
<dbReference type="PANTHER" id="PTHR46481">
    <property type="entry name" value="ZINC FINGER BED DOMAIN-CONTAINING PROTEIN 4"/>
    <property type="match status" value="1"/>
</dbReference>
<feature type="compositionally biased region" description="Basic and acidic residues" evidence="6">
    <location>
        <begin position="28"/>
        <end position="42"/>
    </location>
</feature>
<keyword evidence="3" id="KW-0863">Zinc-finger</keyword>
<evidence type="ECO:0000256" key="5">
    <source>
        <dbReference type="ARBA" id="ARBA00023242"/>
    </source>
</evidence>
<comment type="caution">
    <text evidence="7">The sequence shown here is derived from an EMBL/GenBank/DDBJ whole genome shotgun (WGS) entry which is preliminary data.</text>
</comment>
<dbReference type="GO" id="GO:0008270">
    <property type="term" value="F:zinc ion binding"/>
    <property type="evidence" value="ECO:0007669"/>
    <property type="project" value="UniProtKB-KW"/>
</dbReference>
<evidence type="ECO:0000256" key="3">
    <source>
        <dbReference type="ARBA" id="ARBA00022771"/>
    </source>
</evidence>
<dbReference type="AlphaFoldDB" id="A0A9N9KAH5"/>
<feature type="compositionally biased region" description="Polar residues" evidence="6">
    <location>
        <begin position="43"/>
        <end position="59"/>
    </location>
</feature>
<gene>
    <name evidence="7" type="ORF">CPELLU_LOCUS19348</name>
</gene>
<keyword evidence="8" id="KW-1185">Reference proteome</keyword>
<organism evidence="7 8">
    <name type="scientific">Cetraspora pellucida</name>
    <dbReference type="NCBI Taxonomy" id="1433469"/>
    <lineage>
        <taxon>Eukaryota</taxon>
        <taxon>Fungi</taxon>
        <taxon>Fungi incertae sedis</taxon>
        <taxon>Mucoromycota</taxon>
        <taxon>Glomeromycotina</taxon>
        <taxon>Glomeromycetes</taxon>
        <taxon>Diversisporales</taxon>
        <taxon>Gigasporaceae</taxon>
        <taxon>Cetraspora</taxon>
    </lineage>
</organism>
<dbReference type="GO" id="GO:0005634">
    <property type="term" value="C:nucleus"/>
    <property type="evidence" value="ECO:0007669"/>
    <property type="project" value="UniProtKB-SubCell"/>
</dbReference>